<dbReference type="GO" id="GO:0009435">
    <property type="term" value="P:NAD+ biosynthetic process"/>
    <property type="evidence" value="ECO:0007669"/>
    <property type="project" value="UniProtKB-UniRule"/>
</dbReference>
<evidence type="ECO:0000256" key="6">
    <source>
        <dbReference type="HAMAP-Rule" id="MF_01265"/>
    </source>
</evidence>
<gene>
    <name evidence="6" type="primary">nadX</name>
    <name evidence="9" type="ORF">AB852_08940</name>
</gene>
<dbReference type="InterPro" id="IPR036291">
    <property type="entry name" value="NAD(P)-bd_dom_sf"/>
</dbReference>
<name>A0A1Q4V999_9ACTN</name>
<dbReference type="PANTHER" id="PTHR31873:SF6">
    <property type="entry name" value="ASPARTATE DEHYDROGENASE DOMAIN-CONTAINING PROTEIN"/>
    <property type="match status" value="1"/>
</dbReference>
<comment type="catalytic activity">
    <reaction evidence="6">
        <text>L-aspartate + NADP(+) + H2O = oxaloacetate + NH4(+) + NADPH + H(+)</text>
        <dbReference type="Rhea" id="RHEA:11784"/>
        <dbReference type="ChEBI" id="CHEBI:15377"/>
        <dbReference type="ChEBI" id="CHEBI:15378"/>
        <dbReference type="ChEBI" id="CHEBI:16452"/>
        <dbReference type="ChEBI" id="CHEBI:28938"/>
        <dbReference type="ChEBI" id="CHEBI:29991"/>
        <dbReference type="ChEBI" id="CHEBI:57783"/>
        <dbReference type="ChEBI" id="CHEBI:58349"/>
        <dbReference type="EC" id="1.4.1.21"/>
    </reaction>
</comment>
<evidence type="ECO:0000259" key="7">
    <source>
        <dbReference type="Pfam" id="PF01958"/>
    </source>
</evidence>
<dbReference type="EC" id="1.4.1.21" evidence="6"/>
<evidence type="ECO:0000256" key="2">
    <source>
        <dbReference type="ARBA" id="ARBA00022642"/>
    </source>
</evidence>
<reference evidence="9 10" key="1">
    <citation type="submission" date="2015-06" db="EMBL/GenBank/DDBJ databases">
        <title>Cloning and characterization of the uncialamcin biosynthetic gene cluster.</title>
        <authorList>
            <person name="Yan X."/>
            <person name="Huang T."/>
            <person name="Ge H."/>
            <person name="Shen B."/>
        </authorList>
    </citation>
    <scope>NUCLEOTIDE SEQUENCE [LARGE SCALE GENOMIC DNA]</scope>
    <source>
        <strain evidence="9 10">DCA2648</strain>
    </source>
</reference>
<accession>A0A1Q4V999</accession>
<evidence type="ECO:0000313" key="9">
    <source>
        <dbReference type="EMBL" id="OKH94421.1"/>
    </source>
</evidence>
<dbReference type="UniPathway" id="UPA00253">
    <property type="reaction ID" value="UER00456"/>
</dbReference>
<evidence type="ECO:0000256" key="5">
    <source>
        <dbReference type="ARBA" id="ARBA00023027"/>
    </source>
</evidence>
<comment type="caution">
    <text evidence="9">The sequence shown here is derived from an EMBL/GenBank/DDBJ whole genome shotgun (WGS) entry which is preliminary data.</text>
</comment>
<keyword evidence="2 6" id="KW-0662">Pyridine nucleotide biosynthesis</keyword>
<evidence type="ECO:0000259" key="8">
    <source>
        <dbReference type="Pfam" id="PF03447"/>
    </source>
</evidence>
<dbReference type="GO" id="GO:0050661">
    <property type="term" value="F:NADP binding"/>
    <property type="evidence" value="ECO:0007669"/>
    <property type="project" value="UniProtKB-UniRule"/>
</dbReference>
<dbReference type="GO" id="GO:0051287">
    <property type="term" value="F:NAD binding"/>
    <property type="evidence" value="ECO:0007669"/>
    <property type="project" value="UniProtKB-UniRule"/>
</dbReference>
<feature type="binding site" evidence="6">
    <location>
        <position position="183"/>
    </location>
    <ligand>
        <name>NAD(+)</name>
        <dbReference type="ChEBI" id="CHEBI:57540"/>
    </ligand>
</feature>
<dbReference type="InterPro" id="IPR005106">
    <property type="entry name" value="Asp/hSer_DH_NAD-bd"/>
</dbReference>
<keyword evidence="4 6" id="KW-0560">Oxidoreductase</keyword>
<proteinExistence type="inferred from homology"/>
<feature type="binding site" evidence="6">
    <location>
        <position position="114"/>
    </location>
    <ligand>
        <name>NAD(+)</name>
        <dbReference type="ChEBI" id="CHEBI:57540"/>
    </ligand>
</feature>
<dbReference type="Pfam" id="PF03447">
    <property type="entry name" value="NAD_binding_3"/>
    <property type="match status" value="1"/>
</dbReference>
<dbReference type="GO" id="GO:0033735">
    <property type="term" value="F:aspartate dehydrogenase [NAD(P)+] activity"/>
    <property type="evidence" value="ECO:0007669"/>
    <property type="project" value="UniProtKB-EC"/>
</dbReference>
<dbReference type="InterPro" id="IPR020626">
    <property type="entry name" value="Asp_DH_prok"/>
</dbReference>
<comment type="pathway">
    <text evidence="6">Cofactor biosynthesis; NAD(+) biosynthesis; iminoaspartate from L-aspartate (dehydrogenase route): step 1/1.</text>
</comment>
<evidence type="ECO:0000256" key="3">
    <source>
        <dbReference type="ARBA" id="ARBA00022857"/>
    </source>
</evidence>
<dbReference type="STRING" id="1048205.AB852_08940"/>
<feature type="domain" description="Aspartate dehydrogenase" evidence="7">
    <location>
        <begin position="162"/>
        <end position="247"/>
    </location>
</feature>
<dbReference type="EMBL" id="LFBV01000002">
    <property type="protein sequence ID" value="OKH94421.1"/>
    <property type="molecule type" value="Genomic_DNA"/>
</dbReference>
<dbReference type="SUPFAM" id="SSF51735">
    <property type="entry name" value="NAD(P)-binding Rossmann-fold domains"/>
    <property type="match status" value="1"/>
</dbReference>
<dbReference type="HAMAP" id="MF_01265">
    <property type="entry name" value="NadX"/>
    <property type="match status" value="1"/>
</dbReference>
<comment type="function">
    <text evidence="6">Specifically catalyzes the NAD or NADP-dependent dehydrogenation of L-aspartate to iminoaspartate.</text>
</comment>
<protein>
    <recommendedName>
        <fullName evidence="6">L-aspartate dehydrogenase</fullName>
        <ecNumber evidence="6">1.4.1.21</ecNumber>
    </recommendedName>
</protein>
<feature type="active site" evidence="6">
    <location>
        <position position="213"/>
    </location>
</feature>
<dbReference type="Gene3D" id="3.30.360.10">
    <property type="entry name" value="Dihydrodipicolinate Reductase, domain 2"/>
    <property type="match status" value="1"/>
</dbReference>
<evidence type="ECO:0000256" key="4">
    <source>
        <dbReference type="ARBA" id="ARBA00023002"/>
    </source>
</evidence>
<dbReference type="InterPro" id="IPR011182">
    <property type="entry name" value="L-Asp_DH"/>
</dbReference>
<keyword evidence="3 6" id="KW-0521">NADP</keyword>
<keyword evidence="5 6" id="KW-0520">NAD</keyword>
<sequence>MTELTVALLGHGAIGSVIAGALREGHVPGARLVAVVDPATAPAPGLPVVPLATALARAELVVECAGQTALRDTGPSVVAAGRHLLALSTGALADDVLHRRLLAGPGRLSLCAGAVGGLDLLTAAGALAPFDTVTIRTSKSPGSLARPWMTEAETSRLRTTAEPYEVLRAPAREVTRAFPATSNVAASVALAVGDWDLVEAVVVADPGATLSRHEIEATGPAGRYRFEIANLPSPANPRTSGIVPYAALRAIRALAGNPGGVV</sequence>
<keyword evidence="10" id="KW-1185">Reference proteome</keyword>
<dbReference type="InterPro" id="IPR002811">
    <property type="entry name" value="Asp_DH"/>
</dbReference>
<comment type="miscellaneous">
    <text evidence="6">The iminoaspartate product is unstable in aqueous solution and can decompose to oxaloacetate and ammonia.</text>
</comment>
<dbReference type="PANTHER" id="PTHR31873">
    <property type="entry name" value="L-ASPARTATE DEHYDROGENASE-RELATED"/>
    <property type="match status" value="1"/>
</dbReference>
<dbReference type="AlphaFoldDB" id="A0A1Q4V999"/>
<dbReference type="Gene3D" id="3.40.50.720">
    <property type="entry name" value="NAD(P)-binding Rossmann-like Domain"/>
    <property type="match status" value="1"/>
</dbReference>
<dbReference type="RefSeq" id="WP_073785907.1">
    <property type="nucleotide sequence ID" value="NZ_LFBV01000002.1"/>
</dbReference>
<comment type="similarity">
    <text evidence="1 6">Belongs to the L-aspartate dehydrogenase family.</text>
</comment>
<dbReference type="Pfam" id="PF01958">
    <property type="entry name" value="Asp_DH_C"/>
    <property type="match status" value="1"/>
</dbReference>
<dbReference type="GO" id="GO:0016639">
    <property type="term" value="F:oxidoreductase activity, acting on the CH-NH2 group of donors, NAD or NADP as acceptor"/>
    <property type="evidence" value="ECO:0007669"/>
    <property type="project" value="UniProtKB-UniRule"/>
</dbReference>
<dbReference type="PIRSF" id="PIRSF005227">
    <property type="entry name" value="Asp_dh_NAD_syn"/>
    <property type="match status" value="1"/>
</dbReference>
<evidence type="ECO:0000256" key="1">
    <source>
        <dbReference type="ARBA" id="ARBA00008331"/>
    </source>
</evidence>
<comment type="catalytic activity">
    <reaction evidence="6">
        <text>L-aspartate + NAD(+) + H2O = oxaloacetate + NH4(+) + NADH + H(+)</text>
        <dbReference type="Rhea" id="RHEA:11788"/>
        <dbReference type="ChEBI" id="CHEBI:15377"/>
        <dbReference type="ChEBI" id="CHEBI:15378"/>
        <dbReference type="ChEBI" id="CHEBI:16452"/>
        <dbReference type="ChEBI" id="CHEBI:28938"/>
        <dbReference type="ChEBI" id="CHEBI:29991"/>
        <dbReference type="ChEBI" id="CHEBI:57540"/>
        <dbReference type="ChEBI" id="CHEBI:57945"/>
        <dbReference type="EC" id="1.4.1.21"/>
    </reaction>
</comment>
<evidence type="ECO:0000313" key="10">
    <source>
        <dbReference type="Proteomes" id="UP000186455"/>
    </source>
</evidence>
<feature type="domain" description="Aspartate/homoserine dehydrogenase NAD-binding" evidence="8">
    <location>
        <begin position="10"/>
        <end position="102"/>
    </location>
</feature>
<dbReference type="Proteomes" id="UP000186455">
    <property type="component" value="Unassembled WGS sequence"/>
</dbReference>
<dbReference type="SUPFAM" id="SSF55347">
    <property type="entry name" value="Glyceraldehyde-3-phosphate dehydrogenase-like, C-terminal domain"/>
    <property type="match status" value="1"/>
</dbReference>
<organism evidence="9 10">
    <name type="scientific">Streptomyces uncialis</name>
    <dbReference type="NCBI Taxonomy" id="1048205"/>
    <lineage>
        <taxon>Bacteria</taxon>
        <taxon>Bacillati</taxon>
        <taxon>Actinomycetota</taxon>
        <taxon>Actinomycetes</taxon>
        <taxon>Kitasatosporales</taxon>
        <taxon>Streptomycetaceae</taxon>
        <taxon>Streptomyces</taxon>
    </lineage>
</organism>